<dbReference type="InterPro" id="IPR003787">
    <property type="entry name" value="Sulphur_relay_DsrE/F-like"/>
</dbReference>
<dbReference type="Proteomes" id="UP000441717">
    <property type="component" value="Unassembled WGS sequence"/>
</dbReference>
<evidence type="ECO:0000313" key="1">
    <source>
        <dbReference type="EMBL" id="MQL53904.1"/>
    </source>
</evidence>
<dbReference type="SUPFAM" id="SSF75169">
    <property type="entry name" value="DsrEFH-like"/>
    <property type="match status" value="1"/>
</dbReference>
<dbReference type="Pfam" id="PF02635">
    <property type="entry name" value="DsrE"/>
    <property type="match status" value="1"/>
</dbReference>
<sequence length="123" mass="13008">MSESREKIVYLATHGGENPEKATIPFVLATAAQAMDVDAVIGLQCDGVFLAKKGYADSVHAGGFPPLKELLDTFLKEGGTLYVCSPCLKERQIAEGDLIEGAEIAAAATFTDEILSAKATLVY</sequence>
<protein>
    <submittedName>
        <fullName evidence="1">Sulfur reduction protein DsrE</fullName>
    </submittedName>
</protein>
<dbReference type="Gene3D" id="3.40.1260.10">
    <property type="entry name" value="DsrEFH-like"/>
    <property type="match status" value="1"/>
</dbReference>
<dbReference type="OrthoDB" id="9812053at2"/>
<proteinExistence type="predicted"/>
<dbReference type="AlphaFoldDB" id="A0A6N7IUZ7"/>
<organism evidence="1 2">
    <name type="scientific">Desulfofundulus thermobenzoicus</name>
    <dbReference type="NCBI Taxonomy" id="29376"/>
    <lineage>
        <taxon>Bacteria</taxon>
        <taxon>Bacillati</taxon>
        <taxon>Bacillota</taxon>
        <taxon>Clostridia</taxon>
        <taxon>Eubacteriales</taxon>
        <taxon>Peptococcaceae</taxon>
        <taxon>Desulfofundulus</taxon>
    </lineage>
</organism>
<dbReference type="EMBL" id="WHYR01000078">
    <property type="protein sequence ID" value="MQL53904.1"/>
    <property type="molecule type" value="Genomic_DNA"/>
</dbReference>
<dbReference type="InterPro" id="IPR027396">
    <property type="entry name" value="DsrEFH-like"/>
</dbReference>
<reference evidence="1 2" key="1">
    <citation type="submission" date="2019-10" db="EMBL/GenBank/DDBJ databases">
        <title>Comparative genomics of sulfur disproportionating microorganisms.</title>
        <authorList>
            <person name="Ward L.M."/>
            <person name="Bertran E."/>
            <person name="Johnston D."/>
        </authorList>
    </citation>
    <scope>NUCLEOTIDE SEQUENCE [LARGE SCALE GENOMIC DNA]</scope>
    <source>
        <strain evidence="1 2">DSM 14055</strain>
    </source>
</reference>
<keyword evidence="2" id="KW-1185">Reference proteome</keyword>
<gene>
    <name evidence="1" type="ORF">GFC01_16900</name>
</gene>
<evidence type="ECO:0000313" key="2">
    <source>
        <dbReference type="Proteomes" id="UP000441717"/>
    </source>
</evidence>
<accession>A0A6N7IUZ7</accession>
<dbReference type="RefSeq" id="WP_152948354.1">
    <property type="nucleotide sequence ID" value="NZ_WHYR01000078.1"/>
</dbReference>
<name>A0A6N7IUZ7_9FIRM</name>
<comment type="caution">
    <text evidence="1">The sequence shown here is derived from an EMBL/GenBank/DDBJ whole genome shotgun (WGS) entry which is preliminary data.</text>
</comment>